<reference evidence="2" key="1">
    <citation type="journal article" date="2014" name="Front. Microbiol.">
        <title>High frequency of phylogenetically diverse reductive dehalogenase-homologous genes in deep subseafloor sedimentary metagenomes.</title>
        <authorList>
            <person name="Kawai M."/>
            <person name="Futagami T."/>
            <person name="Toyoda A."/>
            <person name="Takaki Y."/>
            <person name="Nishi S."/>
            <person name="Hori S."/>
            <person name="Arai W."/>
            <person name="Tsubouchi T."/>
            <person name="Morono Y."/>
            <person name="Uchiyama I."/>
            <person name="Ito T."/>
            <person name="Fujiyama A."/>
            <person name="Inagaki F."/>
            <person name="Takami H."/>
        </authorList>
    </citation>
    <scope>NUCLEOTIDE SEQUENCE</scope>
    <source>
        <strain evidence="2">Expedition CK06-06</strain>
    </source>
</reference>
<protein>
    <submittedName>
        <fullName evidence="2">Uncharacterized protein</fullName>
    </submittedName>
</protein>
<feature type="non-terminal residue" evidence="2">
    <location>
        <position position="1"/>
    </location>
</feature>
<evidence type="ECO:0000256" key="1">
    <source>
        <dbReference type="SAM" id="Phobius"/>
    </source>
</evidence>
<comment type="caution">
    <text evidence="2">The sequence shown here is derived from an EMBL/GenBank/DDBJ whole genome shotgun (WGS) entry which is preliminary data.</text>
</comment>
<feature type="transmembrane region" description="Helical" evidence="1">
    <location>
        <begin position="27"/>
        <end position="52"/>
    </location>
</feature>
<gene>
    <name evidence="2" type="ORF">S03H2_00571</name>
</gene>
<dbReference type="AlphaFoldDB" id="X1F4J0"/>
<keyword evidence="1" id="KW-1133">Transmembrane helix</keyword>
<accession>X1F4J0</accession>
<organism evidence="2">
    <name type="scientific">marine sediment metagenome</name>
    <dbReference type="NCBI Taxonomy" id="412755"/>
    <lineage>
        <taxon>unclassified sequences</taxon>
        <taxon>metagenomes</taxon>
        <taxon>ecological metagenomes</taxon>
    </lineage>
</organism>
<name>X1F4J0_9ZZZZ</name>
<keyword evidence="1" id="KW-0472">Membrane</keyword>
<evidence type="ECO:0000313" key="2">
    <source>
        <dbReference type="EMBL" id="GAH27455.1"/>
    </source>
</evidence>
<dbReference type="EMBL" id="BARU01000121">
    <property type="protein sequence ID" value="GAH27455.1"/>
    <property type="molecule type" value="Genomic_DNA"/>
</dbReference>
<sequence>NTGFIRVKAIKNRKQLSNYFMKDEEWYIPWGVDIILAVGILIWIWILTIFLMSVCTSD</sequence>
<proteinExistence type="predicted"/>
<keyword evidence="1" id="KW-0812">Transmembrane</keyword>